<reference evidence="12 13" key="1">
    <citation type="journal article" date="2013" name="BMC Genomics">
        <title>The genome and transcriptome of the pine saprophyte Ophiostoma piceae, and a comparison with the bark beetle-associated pine pathogen Grosmannia clavigera.</title>
        <authorList>
            <person name="Haridas S."/>
            <person name="Wang Y."/>
            <person name="Lim L."/>
            <person name="Massoumi Alamouti S."/>
            <person name="Jackman S."/>
            <person name="Docking R."/>
            <person name="Robertson G."/>
            <person name="Birol I."/>
            <person name="Bohlmann J."/>
            <person name="Breuil C."/>
        </authorList>
    </citation>
    <scope>NUCLEOTIDE SEQUENCE [LARGE SCALE GENOMIC DNA]</scope>
    <source>
        <strain evidence="12 13">UAMH 11346</strain>
    </source>
</reference>
<accession>S3C076</accession>
<dbReference type="CDD" id="cd12296">
    <property type="entry name" value="RRM1_Prp24"/>
    <property type="match status" value="1"/>
</dbReference>
<dbReference type="CDD" id="cd00590">
    <property type="entry name" value="RRM_SF"/>
    <property type="match status" value="1"/>
</dbReference>
<dbReference type="EMBL" id="KE148152">
    <property type="protein sequence ID" value="EPE06944.1"/>
    <property type="molecule type" value="Genomic_DNA"/>
</dbReference>
<dbReference type="HOGENOM" id="CLU_003925_2_0_1"/>
<evidence type="ECO:0000256" key="5">
    <source>
        <dbReference type="ARBA" id="ARBA00023187"/>
    </source>
</evidence>
<evidence type="ECO:0000313" key="13">
    <source>
        <dbReference type="Proteomes" id="UP000016923"/>
    </source>
</evidence>
<dbReference type="PANTHER" id="PTHR48025:SF1">
    <property type="entry name" value="RRM DOMAIN-CONTAINING PROTEIN"/>
    <property type="match status" value="1"/>
</dbReference>
<gene>
    <name evidence="12" type="ORF">F503_03371</name>
</gene>
<dbReference type="PANTHER" id="PTHR48025">
    <property type="entry name" value="OS02G0815200 PROTEIN"/>
    <property type="match status" value="1"/>
</dbReference>
<feature type="compositionally biased region" description="Basic and acidic residues" evidence="10">
    <location>
        <begin position="1119"/>
        <end position="1128"/>
    </location>
</feature>
<evidence type="ECO:0000256" key="4">
    <source>
        <dbReference type="ARBA" id="ARBA00022884"/>
    </source>
</evidence>
<dbReference type="GO" id="GO:0008380">
    <property type="term" value="P:RNA splicing"/>
    <property type="evidence" value="ECO:0007669"/>
    <property type="project" value="UniProtKB-KW"/>
</dbReference>
<keyword evidence="13" id="KW-1185">Reference proteome</keyword>
<dbReference type="InterPro" id="IPR035979">
    <property type="entry name" value="RBD_domain_sf"/>
</dbReference>
<comment type="function">
    <text evidence="7">Functions as a recycling factor of the spliceosome, a machinery that forms on each precursor-messenger RNA (pre-mRNA) and catalyzes the removal of introns. Chaperones the re-annealing of U4 and U6 snRNAs (small nuclear RNAs) released from previous rounds of splicing, an initial step in reforming the U4/U6-U5 tri-snRNP (small nuclear ribonucleoprotein) that can reassemble into another spliceosome complex; this step involves binding U6 and facilitating the unwinding of the U6 internal stem loop, followed by base-pairing of U6 to U4.</text>
</comment>
<dbReference type="Gene3D" id="1.25.40.10">
    <property type="entry name" value="Tetratricopeptide repeat domain"/>
    <property type="match status" value="2"/>
</dbReference>
<dbReference type="GO" id="GO:0003729">
    <property type="term" value="F:mRNA binding"/>
    <property type="evidence" value="ECO:0007669"/>
    <property type="project" value="TreeGrafter"/>
</dbReference>
<name>S3C076_OPHP1</name>
<evidence type="ECO:0000256" key="10">
    <source>
        <dbReference type="SAM" id="MobiDB-lite"/>
    </source>
</evidence>
<keyword evidence="3" id="KW-0677">Repeat</keyword>
<dbReference type="SUPFAM" id="SSF54928">
    <property type="entry name" value="RNA-binding domain, RBD"/>
    <property type="match status" value="3"/>
</dbReference>
<protein>
    <recommendedName>
        <fullName evidence="8">U4/U6 snRNA-associated-splicing factor PRP24</fullName>
    </recommendedName>
</protein>
<dbReference type="InterPro" id="IPR034397">
    <property type="entry name" value="Prp24_RRM1"/>
</dbReference>
<feature type="domain" description="RRM" evidence="11">
    <location>
        <begin position="806"/>
        <end position="883"/>
    </location>
</feature>
<dbReference type="OrthoDB" id="360390at2759"/>
<evidence type="ECO:0000256" key="1">
    <source>
        <dbReference type="ARBA" id="ARBA00004123"/>
    </source>
</evidence>
<evidence type="ECO:0000256" key="3">
    <source>
        <dbReference type="ARBA" id="ARBA00022737"/>
    </source>
</evidence>
<feature type="compositionally biased region" description="Basic and acidic residues" evidence="10">
    <location>
        <begin position="604"/>
        <end position="614"/>
    </location>
</feature>
<feature type="domain" description="RRM" evidence="11">
    <location>
        <begin position="639"/>
        <end position="714"/>
    </location>
</feature>
<evidence type="ECO:0000256" key="2">
    <source>
        <dbReference type="ARBA" id="ARBA00022664"/>
    </source>
</evidence>
<evidence type="ECO:0000259" key="11">
    <source>
        <dbReference type="PROSITE" id="PS50102"/>
    </source>
</evidence>
<dbReference type="OMA" id="LWARYIL"/>
<dbReference type="InterPro" id="IPR012677">
    <property type="entry name" value="Nucleotide-bd_a/b_plait_sf"/>
</dbReference>
<dbReference type="Pfam" id="PF00076">
    <property type="entry name" value="RRM_1"/>
    <property type="match status" value="3"/>
</dbReference>
<feature type="region of interest" description="Disordered" evidence="10">
    <location>
        <begin position="461"/>
        <end position="484"/>
    </location>
</feature>
<evidence type="ECO:0000256" key="9">
    <source>
        <dbReference type="PROSITE-ProRule" id="PRU00176"/>
    </source>
</evidence>
<dbReference type="eggNOG" id="KOG0128">
    <property type="taxonomic scope" value="Eukaryota"/>
</dbReference>
<dbReference type="PROSITE" id="PS50102">
    <property type="entry name" value="RRM"/>
    <property type="match status" value="4"/>
</dbReference>
<dbReference type="AlphaFoldDB" id="S3C076"/>
<evidence type="ECO:0000256" key="6">
    <source>
        <dbReference type="ARBA" id="ARBA00023242"/>
    </source>
</evidence>
<keyword evidence="6" id="KW-0539">Nucleus</keyword>
<evidence type="ECO:0000313" key="12">
    <source>
        <dbReference type="EMBL" id="EPE06944.1"/>
    </source>
</evidence>
<feature type="region of interest" description="Disordered" evidence="10">
    <location>
        <begin position="1074"/>
        <end position="1158"/>
    </location>
</feature>
<dbReference type="InterPro" id="IPR011990">
    <property type="entry name" value="TPR-like_helical_dom_sf"/>
</dbReference>
<dbReference type="Pfam" id="PF16842">
    <property type="entry name" value="RRM_occluded"/>
    <property type="match status" value="1"/>
</dbReference>
<dbReference type="InterPro" id="IPR003107">
    <property type="entry name" value="HAT"/>
</dbReference>
<feature type="compositionally biased region" description="Polar residues" evidence="10">
    <location>
        <begin position="621"/>
        <end position="630"/>
    </location>
</feature>
<dbReference type="STRING" id="1262450.S3C076"/>
<dbReference type="GO" id="GO:0006397">
    <property type="term" value="P:mRNA processing"/>
    <property type="evidence" value="ECO:0007669"/>
    <property type="project" value="UniProtKB-KW"/>
</dbReference>
<dbReference type="InterPro" id="IPR000504">
    <property type="entry name" value="RRM_dom"/>
</dbReference>
<dbReference type="CDD" id="cd12299">
    <property type="entry name" value="RRM4_Prp24"/>
    <property type="match status" value="1"/>
</dbReference>
<dbReference type="SMART" id="SM00360">
    <property type="entry name" value="RRM"/>
    <property type="match status" value="4"/>
</dbReference>
<feature type="domain" description="RRM" evidence="11">
    <location>
        <begin position="715"/>
        <end position="792"/>
    </location>
</feature>
<dbReference type="Gene3D" id="3.30.70.330">
    <property type="match status" value="4"/>
</dbReference>
<dbReference type="InterPro" id="IPR034398">
    <property type="entry name" value="Prp24_RRM2"/>
</dbReference>
<evidence type="ECO:0000256" key="8">
    <source>
        <dbReference type="ARBA" id="ARBA00093627"/>
    </source>
</evidence>
<dbReference type="InterPro" id="IPR050502">
    <property type="entry name" value="Euk_RNA-bind_prot"/>
</dbReference>
<proteinExistence type="predicted"/>
<feature type="region of interest" description="Disordered" evidence="10">
    <location>
        <begin position="891"/>
        <end position="920"/>
    </location>
</feature>
<keyword evidence="2" id="KW-0507">mRNA processing</keyword>
<feature type="domain" description="RRM" evidence="11">
    <location>
        <begin position="929"/>
        <end position="1001"/>
    </location>
</feature>
<dbReference type="InterPro" id="IPR031766">
    <property type="entry name" value="RRM_occluded"/>
</dbReference>
<keyword evidence="4 9" id="KW-0694">RNA-binding</keyword>
<dbReference type="CDD" id="cd12297">
    <property type="entry name" value="RRM2_Prp24"/>
    <property type="match status" value="1"/>
</dbReference>
<dbReference type="SMART" id="SM00386">
    <property type="entry name" value="HAT"/>
    <property type="match status" value="3"/>
</dbReference>
<feature type="compositionally biased region" description="Basic and acidic residues" evidence="10">
    <location>
        <begin position="1140"/>
        <end position="1151"/>
    </location>
</feature>
<sequence>MASPPPPPPPPVGEDSWLDFIDQQRRTANSIEQRIHAVELYRSAVNAEPGSIRIWITYCDYFWSLYLESAQRSGAVAFWPLDEQAAAADFFSLDAALHLWSEGHEATKYRLSDSHELWNRWIALERELLDRTRTTEGVRRITHLYRNRLTIPHATWDDTSSTFSSFLSEFNPAAYEETMRAVTEQSRIAKYIIEQRDPMEMVLRAAVRSGDESAHRDTMARYLAWEVANVQATEHNDKPTALRVALGLFSRALTGIFRTDDAAWSDLIVFISQLRNDIGDGSAKNEELAHILPNSLDVLQRAVQHCPWSGALWARYIISGEQSSLSFSDMERIKHAATNSSLDRDGMAAVVDMYATWCGYLRRCAMDPNASDESVDLADSGLVAALEAVQVWGERRFGSAFQGDPNFRLERIMIYHLTEKHGAIDEAREHWEKLARKELLAHDYSFWLSYYMWEMNLLQSQKGTGRSPTPAPAARLSRTPSRPASILQRALQTPQLNWPERVIEIYVKHCNDFESSDVLQNALDEVHNLQRVIAQQRRDATAIQAAQAEAHTRTYESQALETTAAATESRTLGLQQTGDSQDDLNAGVKRKWEANASGEAPESATKKSKNEDNGAKAVPQSHEQNVQEQQPPKRDRENTSVFVSNLPSDATITKVRQYFREYGHVNNIQLKQEENGKSTVALVEFRSVEDVQSALIRDGKYFGDHTISVKEAAGITLYVTNFPPSTDDDSLHRLFGKSSNIFGIRWPSLKYNAHRRFCYVSFRDPESALKATGLNGKMLDGKYRLSVQYSDPAAKKAREGATDEGREVHIKNIPQEFDEQAIEQLVAKYGTVKRVRLLHNMAGRSRGTAFVDLETKDEAERVVTELDKVKLGTQILKVELSVSAKFKPSARETSAVAESVPPVNGTGSGGPDESKGEAGHEARGNLHLRSFALLGIPDTVNITRVRSLAEPHGHITKLKLYPEHGGAIIEFEDETTAGKAQLALDGTQLEGHTLRVGAVPQLFKEKSGVRIDRVDVAKPRPPKPISDTTNATVTKKTAATTGPVLLPAFVRRPVLSGKGAKHGLGFSAISATTATKKDDQSAATNGAAMPGTGTGSAPPKKSNSDFRALFLAGKSSVGSKEKDNEVESKASMAATSVDNSDTKPDDTKMEIDVVVNGH</sequence>
<feature type="region of interest" description="Disordered" evidence="10">
    <location>
        <begin position="552"/>
        <end position="645"/>
    </location>
</feature>
<dbReference type="VEuPathDB" id="FungiDB:F503_03371"/>
<dbReference type="GO" id="GO:0005688">
    <property type="term" value="C:U6 snRNP"/>
    <property type="evidence" value="ECO:0007669"/>
    <property type="project" value="UniProtKB-ARBA"/>
</dbReference>
<keyword evidence="5" id="KW-0508">mRNA splicing</keyword>
<comment type="subcellular location">
    <subcellularLocation>
        <location evidence="1">Nucleus</location>
    </subcellularLocation>
</comment>
<evidence type="ECO:0000256" key="7">
    <source>
        <dbReference type="ARBA" id="ARBA00093374"/>
    </source>
</evidence>
<dbReference type="FunFam" id="3.30.70.330:FF:000365">
    <property type="entry name" value="U4/U6 snRNA-associated-splicing factor PRP24"/>
    <property type="match status" value="1"/>
</dbReference>
<dbReference type="Proteomes" id="UP000016923">
    <property type="component" value="Unassembled WGS sequence"/>
</dbReference>
<feature type="compositionally biased region" description="Polar residues" evidence="10">
    <location>
        <begin position="555"/>
        <end position="579"/>
    </location>
</feature>
<dbReference type="SUPFAM" id="SSF48452">
    <property type="entry name" value="TPR-like"/>
    <property type="match status" value="1"/>
</dbReference>
<organism evidence="12 13">
    <name type="scientific">Ophiostoma piceae (strain UAMH 11346)</name>
    <name type="common">Sap stain fungus</name>
    <dbReference type="NCBI Taxonomy" id="1262450"/>
    <lineage>
        <taxon>Eukaryota</taxon>
        <taxon>Fungi</taxon>
        <taxon>Dikarya</taxon>
        <taxon>Ascomycota</taxon>
        <taxon>Pezizomycotina</taxon>
        <taxon>Sordariomycetes</taxon>
        <taxon>Sordariomycetidae</taxon>
        <taxon>Ophiostomatales</taxon>
        <taxon>Ophiostomataceae</taxon>
        <taxon>Ophiostoma</taxon>
    </lineage>
</organism>